<dbReference type="Gene3D" id="3.30.70.2970">
    <property type="entry name" value="Protein of unknown function (DUF541), domain 2"/>
    <property type="match status" value="1"/>
</dbReference>
<dbReference type="PIRSF" id="PIRSF029033">
    <property type="entry name" value="UCP029033"/>
    <property type="match status" value="1"/>
</dbReference>
<dbReference type="Gene3D" id="3.30.110.170">
    <property type="entry name" value="Protein of unknown function (DUF541), domain 1"/>
    <property type="match status" value="1"/>
</dbReference>
<reference evidence="2 3" key="1">
    <citation type="submission" date="2023-02" db="EMBL/GenBank/DDBJ databases">
        <title>Mannheimia cairiniae sp. nov., a novel species of Mannheimia obtained from moscovy ducks (Cairina moschata) and reclassification of Mannheimia ovis as heterotypic synonym of Mannheimia pernigra.</title>
        <authorList>
            <person name="Christensen H."/>
        </authorList>
    </citation>
    <scope>NUCLEOTIDE SEQUENCE [LARGE SCALE GENOMIC DNA]</scope>
    <source>
        <strain evidence="2 3">AT1</strain>
    </source>
</reference>
<gene>
    <name evidence="2" type="ORF">PTQ27_06205</name>
</gene>
<dbReference type="PANTHER" id="PTHR34387:SF2">
    <property type="entry name" value="SLR1258 PROTEIN"/>
    <property type="match status" value="1"/>
</dbReference>
<protein>
    <submittedName>
        <fullName evidence="2">SIMPL domain-containing protein</fullName>
    </submittedName>
</protein>
<dbReference type="Proteomes" id="UP001221909">
    <property type="component" value="Unassembled WGS sequence"/>
</dbReference>
<sequence length="251" mass="28040">MSSVTKYRYLAVLGGILAVGLMAAAFILGNQFKNLQQTGVITVKGLAEAEHKATLGAWRVSVFGWGPTYNEAMKANQLNLNQAVKFLKEQGFTDTDREITDISVNERTEYYVDEFGKDRSRKNGYNATRSIVLSTKDLPKLQKALAQIQFLRAENEAIDFSNPDYYLENLEEIKRDLIAKATQDAYVRAEEFAKTSNVKVGLLRSASQGSFDIKSTRPNTEDSDDSYGGSYDTSTIDKKVRLVVTIQYAIN</sequence>
<accession>A0ABT5MPF7</accession>
<evidence type="ECO:0000256" key="1">
    <source>
        <dbReference type="SAM" id="MobiDB-lite"/>
    </source>
</evidence>
<dbReference type="InterPro" id="IPR007497">
    <property type="entry name" value="SIMPL/DUF541"/>
</dbReference>
<dbReference type="PANTHER" id="PTHR34387">
    <property type="entry name" value="SLR1258 PROTEIN"/>
    <property type="match status" value="1"/>
</dbReference>
<name>A0ABT5MPF7_9PAST</name>
<keyword evidence="3" id="KW-1185">Reference proteome</keyword>
<dbReference type="RefSeq" id="WP_273749748.1">
    <property type="nucleotide sequence ID" value="NZ_JAQSJE010000005.1"/>
</dbReference>
<comment type="caution">
    <text evidence="2">The sequence shown here is derived from an EMBL/GenBank/DDBJ whole genome shotgun (WGS) entry which is preliminary data.</text>
</comment>
<evidence type="ECO:0000313" key="3">
    <source>
        <dbReference type="Proteomes" id="UP001221909"/>
    </source>
</evidence>
<organism evidence="2 3">
    <name type="scientific">Mannheimia cairinae</name>
    <dbReference type="NCBI Taxonomy" id="3025936"/>
    <lineage>
        <taxon>Bacteria</taxon>
        <taxon>Pseudomonadati</taxon>
        <taxon>Pseudomonadota</taxon>
        <taxon>Gammaproteobacteria</taxon>
        <taxon>Pasteurellales</taxon>
        <taxon>Pasteurellaceae</taxon>
        <taxon>Mannheimia</taxon>
    </lineage>
</organism>
<proteinExistence type="predicted"/>
<feature type="region of interest" description="Disordered" evidence="1">
    <location>
        <begin position="211"/>
        <end position="230"/>
    </location>
</feature>
<evidence type="ECO:0000313" key="2">
    <source>
        <dbReference type="EMBL" id="MDD0824056.1"/>
    </source>
</evidence>
<dbReference type="InterPro" id="IPR052022">
    <property type="entry name" value="26kDa_periplasmic_antigen"/>
</dbReference>
<dbReference type="EMBL" id="JAQSJE010000005">
    <property type="protein sequence ID" value="MDD0824056.1"/>
    <property type="molecule type" value="Genomic_DNA"/>
</dbReference>
<dbReference type="InterPro" id="IPR016907">
    <property type="entry name" value="UCP029033"/>
</dbReference>
<dbReference type="Pfam" id="PF04402">
    <property type="entry name" value="SIMPL"/>
    <property type="match status" value="1"/>
</dbReference>